<dbReference type="RefSeq" id="WP_067026349.1">
    <property type="nucleotide sequence ID" value="NZ_JRNY01000004.1"/>
</dbReference>
<feature type="domain" description="FAD-binding PCMH-type" evidence="1">
    <location>
        <begin position="1"/>
        <end position="172"/>
    </location>
</feature>
<dbReference type="OrthoDB" id="3574189at2"/>
<name>A0A1B9NBJ8_9MICO</name>
<keyword evidence="3" id="KW-1185">Reference proteome</keyword>
<reference evidence="2 3" key="1">
    <citation type="submission" date="2016-05" db="EMBL/GenBank/DDBJ databases">
        <authorList>
            <person name="Lavstsen T."/>
            <person name="Jespersen J.S."/>
        </authorList>
    </citation>
    <scope>NUCLEOTIDE SEQUENCE [LARGE SCALE GENOMIC DNA]</scope>
    <source>
        <strain evidence="2 3">YLB-01</strain>
    </source>
</reference>
<dbReference type="PANTHER" id="PTHR42659">
    <property type="entry name" value="XANTHINE DEHYDROGENASE SUBUNIT C-RELATED"/>
    <property type="match status" value="1"/>
</dbReference>
<dbReference type="InterPro" id="IPR016169">
    <property type="entry name" value="FAD-bd_PCMH_sub2"/>
</dbReference>
<dbReference type="SUPFAM" id="SSF56176">
    <property type="entry name" value="FAD-binding/transporter-associated domain-like"/>
    <property type="match status" value="1"/>
</dbReference>
<gene>
    <name evidence="2" type="ORF">A7J15_07045</name>
</gene>
<dbReference type="GO" id="GO:0016491">
    <property type="term" value="F:oxidoreductase activity"/>
    <property type="evidence" value="ECO:0007669"/>
    <property type="project" value="InterPro"/>
</dbReference>
<dbReference type="PROSITE" id="PS51387">
    <property type="entry name" value="FAD_PCMH"/>
    <property type="match status" value="1"/>
</dbReference>
<sequence length="266" mass="27232">MDLVDVQTLRVARTTADLVLAPGERAMGGGTWLFSEPQPGTTGVVDLMGLGWPDLEDLPEGGLRIAATCTLAALAASGRHPLFLSACESLLASFKVWNAATVGGNVCLGLPAGALVSLAAGLDGVAVLWTADAAGGLTERRLPVLDFVTGAAQTALRPGEVLRAIDFPAAALRARSALRKLALSPLGRSGVVVVGRQDEDGAVAITVSAATLRPRRLAFAAPPSEEELAAAVAGIDDWFGDAPGAADWRRAQGLRLAIEVLGEVTG</sequence>
<dbReference type="Proteomes" id="UP000093355">
    <property type="component" value="Unassembled WGS sequence"/>
</dbReference>
<dbReference type="GO" id="GO:0071949">
    <property type="term" value="F:FAD binding"/>
    <property type="evidence" value="ECO:0007669"/>
    <property type="project" value="InterPro"/>
</dbReference>
<dbReference type="AlphaFoldDB" id="A0A1B9NBJ8"/>
<dbReference type="STRING" id="904291.A7J15_07045"/>
<dbReference type="InterPro" id="IPR002346">
    <property type="entry name" value="Mopterin_DH_FAD-bd"/>
</dbReference>
<dbReference type="EMBL" id="LXMD01000023">
    <property type="protein sequence ID" value="OCG73953.1"/>
    <property type="molecule type" value="Genomic_DNA"/>
</dbReference>
<proteinExistence type="predicted"/>
<dbReference type="Gene3D" id="3.30.465.10">
    <property type="match status" value="1"/>
</dbReference>
<organism evidence="2 3">
    <name type="scientific">Microbacterium sediminis</name>
    <dbReference type="NCBI Taxonomy" id="904291"/>
    <lineage>
        <taxon>Bacteria</taxon>
        <taxon>Bacillati</taxon>
        <taxon>Actinomycetota</taxon>
        <taxon>Actinomycetes</taxon>
        <taxon>Micrococcales</taxon>
        <taxon>Microbacteriaceae</taxon>
        <taxon>Microbacterium</taxon>
    </lineage>
</organism>
<accession>A0A1B9NBJ8</accession>
<evidence type="ECO:0000259" key="1">
    <source>
        <dbReference type="PROSITE" id="PS51387"/>
    </source>
</evidence>
<evidence type="ECO:0000313" key="2">
    <source>
        <dbReference type="EMBL" id="OCG73953.1"/>
    </source>
</evidence>
<protein>
    <submittedName>
        <fullName evidence="2">FAD-binding molybdopterin dehydrogenase</fullName>
    </submittedName>
</protein>
<dbReference type="InterPro" id="IPR036318">
    <property type="entry name" value="FAD-bd_PCMH-like_sf"/>
</dbReference>
<comment type="caution">
    <text evidence="2">The sequence shown here is derived from an EMBL/GenBank/DDBJ whole genome shotgun (WGS) entry which is preliminary data.</text>
</comment>
<evidence type="ECO:0000313" key="3">
    <source>
        <dbReference type="Proteomes" id="UP000093355"/>
    </source>
</evidence>
<dbReference type="Pfam" id="PF00941">
    <property type="entry name" value="FAD_binding_5"/>
    <property type="match status" value="1"/>
</dbReference>
<dbReference type="InterPro" id="IPR016166">
    <property type="entry name" value="FAD-bd_PCMH"/>
</dbReference>
<dbReference type="PANTHER" id="PTHR42659:SF9">
    <property type="entry name" value="XANTHINE DEHYDROGENASE FAD-BINDING SUBUNIT XDHB-RELATED"/>
    <property type="match status" value="1"/>
</dbReference>
<dbReference type="InterPro" id="IPR051312">
    <property type="entry name" value="Diverse_Substr_Oxidored"/>
</dbReference>